<sequence>MKKFAILSLFFICLSLNILKITPAAQTNSLNISKATSVVGTNVFKEGVYKVSDFNLSQNNLYNVQNVSSKSSIYMLIFDENQIGLQYLRLNPNSEKYNLVPLKPNYRIVILGEGEAFIS</sequence>
<accession>A0A1I1NN22</accession>
<dbReference type="OrthoDB" id="1924904at2"/>
<keyword evidence="3" id="KW-1185">Reference proteome</keyword>
<feature type="chain" id="PRO_5039332346" evidence="1">
    <location>
        <begin position="21"/>
        <end position="119"/>
    </location>
</feature>
<name>A0A1I1NN22_9CLOT</name>
<feature type="signal peptide" evidence="1">
    <location>
        <begin position="1"/>
        <end position="20"/>
    </location>
</feature>
<dbReference type="RefSeq" id="WP_090091676.1">
    <property type="nucleotide sequence ID" value="NZ_FOMG01000016.1"/>
</dbReference>
<protein>
    <submittedName>
        <fullName evidence="2">Uncharacterized protein</fullName>
    </submittedName>
</protein>
<organism evidence="2 3">
    <name type="scientific">Clostridium uliginosum</name>
    <dbReference type="NCBI Taxonomy" id="119641"/>
    <lineage>
        <taxon>Bacteria</taxon>
        <taxon>Bacillati</taxon>
        <taxon>Bacillota</taxon>
        <taxon>Clostridia</taxon>
        <taxon>Eubacteriales</taxon>
        <taxon>Clostridiaceae</taxon>
        <taxon>Clostridium</taxon>
    </lineage>
</organism>
<dbReference type="Proteomes" id="UP000199263">
    <property type="component" value="Unassembled WGS sequence"/>
</dbReference>
<keyword evidence="1" id="KW-0732">Signal</keyword>
<evidence type="ECO:0000313" key="2">
    <source>
        <dbReference type="EMBL" id="SFC99049.1"/>
    </source>
</evidence>
<evidence type="ECO:0000313" key="3">
    <source>
        <dbReference type="Proteomes" id="UP000199263"/>
    </source>
</evidence>
<dbReference type="AlphaFoldDB" id="A0A1I1NN22"/>
<evidence type="ECO:0000256" key="1">
    <source>
        <dbReference type="SAM" id="SignalP"/>
    </source>
</evidence>
<gene>
    <name evidence="2" type="ORF">SAMN05421842_1168</name>
</gene>
<dbReference type="EMBL" id="FOMG01000016">
    <property type="protein sequence ID" value="SFC99049.1"/>
    <property type="molecule type" value="Genomic_DNA"/>
</dbReference>
<reference evidence="2 3" key="1">
    <citation type="submission" date="2016-10" db="EMBL/GenBank/DDBJ databases">
        <authorList>
            <person name="de Groot N.N."/>
        </authorList>
    </citation>
    <scope>NUCLEOTIDE SEQUENCE [LARGE SCALE GENOMIC DNA]</scope>
    <source>
        <strain evidence="2 3">DSM 12992</strain>
    </source>
</reference>
<proteinExistence type="predicted"/>